<sequence>MELKENAYKIKNLNDNGVTVTLTLVEDIELEPVTQQQMMLEAINRAIPDKEMKEQLQPIMEAMLKAQPQTIIQSYPQTSITITMPKRNYENYGKPQVGESLIINITKPN</sequence>
<dbReference type="EMBL" id="LR216287">
    <property type="protein sequence ID" value="VFJ12652.1"/>
    <property type="molecule type" value="Genomic_DNA"/>
</dbReference>
<keyword evidence="2" id="KW-1185">Reference proteome</keyword>
<evidence type="ECO:0000313" key="2">
    <source>
        <dbReference type="Proteomes" id="UP000294299"/>
    </source>
</evidence>
<dbReference type="GeneID" id="39419883"/>
<proteinExistence type="predicted"/>
<dbReference type="Proteomes" id="UP000294299">
    <property type="component" value="Chromosome NFRAN"/>
</dbReference>
<dbReference type="KEGG" id="nfn:NFRAN_0331"/>
<reference evidence="1 2" key="1">
    <citation type="submission" date="2019-02" db="EMBL/GenBank/DDBJ databases">
        <authorList>
            <person name="Lehtovirta-Morley E L."/>
        </authorList>
    </citation>
    <scope>NUCLEOTIDE SEQUENCE [LARGE SCALE GENOMIC DNA]</scope>
    <source>
        <strain evidence="1">NFRAN1</strain>
    </source>
</reference>
<dbReference type="RefSeq" id="WP_134482738.1">
    <property type="nucleotide sequence ID" value="NZ_LR216287.1"/>
</dbReference>
<dbReference type="OrthoDB" id="8393at2157"/>
<accession>A0A484I9I5</accession>
<gene>
    <name evidence="1" type="ORF">NFRAN_0331</name>
</gene>
<dbReference type="AlphaFoldDB" id="A0A484I9I5"/>
<name>A0A484I9I5_9ARCH</name>
<organism evidence="1 2">
    <name type="scientific">Candidatus Nitrosocosmicus franklandianus</name>
    <dbReference type="NCBI Taxonomy" id="1798806"/>
    <lineage>
        <taxon>Archaea</taxon>
        <taxon>Nitrososphaerota</taxon>
        <taxon>Nitrososphaeria</taxon>
        <taxon>Nitrososphaerales</taxon>
        <taxon>Nitrososphaeraceae</taxon>
        <taxon>Candidatus Nitrosocosmicus</taxon>
    </lineage>
</organism>
<protein>
    <submittedName>
        <fullName evidence="1">Uncharacterized protein</fullName>
    </submittedName>
</protein>
<evidence type="ECO:0000313" key="1">
    <source>
        <dbReference type="EMBL" id="VFJ12652.1"/>
    </source>
</evidence>